<name>A0A375E8F3_9BURK</name>
<evidence type="ECO:0000256" key="1">
    <source>
        <dbReference type="ARBA" id="ARBA00008467"/>
    </source>
</evidence>
<dbReference type="InterPro" id="IPR020841">
    <property type="entry name" value="PKS_Beta-ketoAc_synthase_dom"/>
</dbReference>
<evidence type="ECO:0000313" key="5">
    <source>
        <dbReference type="EMBL" id="SOZ70043.1"/>
    </source>
</evidence>
<dbReference type="PANTHER" id="PTHR11712">
    <property type="entry name" value="POLYKETIDE SYNTHASE-RELATED"/>
    <property type="match status" value="1"/>
</dbReference>
<comment type="caution">
    <text evidence="5">The sequence shown here is derived from an EMBL/GenBank/DDBJ whole genome shotgun (WGS) entry which is preliminary data.</text>
</comment>
<organism evidence="5">
    <name type="scientific">Cupriavidus taiwanensis</name>
    <dbReference type="NCBI Taxonomy" id="164546"/>
    <lineage>
        <taxon>Bacteria</taxon>
        <taxon>Pseudomonadati</taxon>
        <taxon>Pseudomonadota</taxon>
        <taxon>Betaproteobacteria</taxon>
        <taxon>Burkholderiales</taxon>
        <taxon>Burkholderiaceae</taxon>
        <taxon>Cupriavidus</taxon>
    </lineage>
</organism>
<dbReference type="InterPro" id="IPR014031">
    <property type="entry name" value="Ketoacyl_synth_C"/>
</dbReference>
<dbReference type="GO" id="GO:0006633">
    <property type="term" value="P:fatty acid biosynthetic process"/>
    <property type="evidence" value="ECO:0007669"/>
    <property type="project" value="InterPro"/>
</dbReference>
<dbReference type="AlphaFoldDB" id="A0A375E8F3"/>
<comment type="similarity">
    <text evidence="1 3">Belongs to the thiolase-like superfamily. Beta-ketoacyl-ACP synthases family.</text>
</comment>
<reference evidence="5" key="1">
    <citation type="submission" date="2018-01" db="EMBL/GenBank/DDBJ databases">
        <authorList>
            <person name="Clerissi C."/>
        </authorList>
    </citation>
    <scope>NUCLEOTIDE SEQUENCE</scope>
    <source>
        <strain evidence="5">Cupriavidus taiwanensis STM 8556</strain>
    </source>
</reference>
<dbReference type="PROSITE" id="PS00606">
    <property type="entry name" value="KS3_1"/>
    <property type="match status" value="1"/>
</dbReference>
<dbReference type="SUPFAM" id="SSF53901">
    <property type="entry name" value="Thiolase-like"/>
    <property type="match status" value="2"/>
</dbReference>
<keyword evidence="5" id="KW-0012">Acyltransferase</keyword>
<dbReference type="SMART" id="SM00825">
    <property type="entry name" value="PKS_KS"/>
    <property type="match status" value="1"/>
</dbReference>
<dbReference type="Proteomes" id="UP000256952">
    <property type="component" value="Chromosome CBM2613_b"/>
</dbReference>
<dbReference type="PANTHER" id="PTHR11712:SF320">
    <property type="entry name" value="BETA-KETOACYL SYNTHASE"/>
    <property type="match status" value="1"/>
</dbReference>
<dbReference type="RefSeq" id="WP_116332444.1">
    <property type="nucleotide sequence ID" value="NZ_LT992560.1"/>
</dbReference>
<sequence length="400" mass="40973">MSPLLFSHFTATSCLGAGLDATLAALRAQRGGLAPCRFGDVALDTYVGEVVGLDAVTLPAALAEFDCRNNRLAQLALEQDDFAERVREAAARYGAHRIGVFLGTSTAGVLQTELGYRQRDPASGALPPDFHYGGTHNPYSLPAFLRQQLGLTGPAAAVSSACSSGAKVFSSARRMLEAGLIDAAVVGGVDSLCHTTLYGFNALELLSRQPCRPCDVARNGISIGEGAVFGLLERVTGTLAGDAILLAGIGESSDAHHMSTPHPQGLGARMAMAQALAGAGIAPEQVGYVNLHGTATRSNDAAEALAMAAVLPGTPCSSTKGATGHALGAAGALEAVICALALRHGLVPAGINTTQVDPALDVNYQLANQHTPLRYAMSNAFGFGGSNCSLLFARADAVAH</sequence>
<dbReference type="Pfam" id="PF00109">
    <property type="entry name" value="ketoacyl-synt"/>
    <property type="match status" value="1"/>
</dbReference>
<feature type="domain" description="Ketosynthase family 3 (KS3)" evidence="4">
    <location>
        <begin position="1"/>
        <end position="394"/>
    </location>
</feature>
<dbReference type="GO" id="GO:0005829">
    <property type="term" value="C:cytosol"/>
    <property type="evidence" value="ECO:0007669"/>
    <property type="project" value="TreeGrafter"/>
</dbReference>
<dbReference type="GO" id="GO:0004315">
    <property type="term" value="F:3-oxoacyl-[acyl-carrier-protein] synthase activity"/>
    <property type="evidence" value="ECO:0007669"/>
    <property type="project" value="UniProtKB-EC"/>
</dbReference>
<dbReference type="InterPro" id="IPR014030">
    <property type="entry name" value="Ketoacyl_synth_N"/>
</dbReference>
<dbReference type="EMBL" id="OFTH01000040">
    <property type="protein sequence ID" value="SOZ70043.1"/>
    <property type="molecule type" value="Genomic_DNA"/>
</dbReference>
<gene>
    <name evidence="5" type="ORF">CBM2613_B150026</name>
</gene>
<dbReference type="Pfam" id="PF02801">
    <property type="entry name" value="Ketoacyl-synt_C"/>
    <property type="match status" value="1"/>
</dbReference>
<keyword evidence="2 3" id="KW-0808">Transferase</keyword>
<evidence type="ECO:0000256" key="2">
    <source>
        <dbReference type="ARBA" id="ARBA00022679"/>
    </source>
</evidence>
<accession>A0A375E8F3</accession>
<proteinExistence type="inferred from homology"/>
<dbReference type="EC" id="2.3.1.41" evidence="5"/>
<dbReference type="NCBIfam" id="NF006618">
    <property type="entry name" value="PRK09185.1"/>
    <property type="match status" value="1"/>
</dbReference>
<protein>
    <submittedName>
        <fullName evidence="5">3-OXOACYL-(ACYL-CARRIER-PROTEIN) SYNTHASE (BETA-KETOACYL-ACP SYNTHASE II)</fullName>
        <ecNumber evidence="5">2.3.1.41</ecNumber>
    </submittedName>
</protein>
<evidence type="ECO:0000259" key="4">
    <source>
        <dbReference type="PROSITE" id="PS52004"/>
    </source>
</evidence>
<dbReference type="PROSITE" id="PS52004">
    <property type="entry name" value="KS3_2"/>
    <property type="match status" value="1"/>
</dbReference>
<dbReference type="InterPro" id="IPR018201">
    <property type="entry name" value="Ketoacyl_synth_AS"/>
</dbReference>
<dbReference type="Gene3D" id="3.40.47.10">
    <property type="match status" value="1"/>
</dbReference>
<dbReference type="InterPro" id="IPR000794">
    <property type="entry name" value="Beta-ketoacyl_synthase"/>
</dbReference>
<evidence type="ECO:0000256" key="3">
    <source>
        <dbReference type="RuleBase" id="RU003694"/>
    </source>
</evidence>
<dbReference type="InterPro" id="IPR016039">
    <property type="entry name" value="Thiolase-like"/>
</dbReference>